<feature type="signal peptide" evidence="1">
    <location>
        <begin position="1"/>
        <end position="20"/>
    </location>
</feature>
<evidence type="ECO:0000313" key="3">
    <source>
        <dbReference type="EMBL" id="MBB4845964.1"/>
    </source>
</evidence>
<dbReference type="EMBL" id="JACHLP010000012">
    <property type="protein sequence ID" value="MBB4845964.1"/>
    <property type="molecule type" value="Genomic_DNA"/>
</dbReference>
<comment type="caution">
    <text evidence="3">The sequence shown here is derived from an EMBL/GenBank/DDBJ whole genome shotgun (WGS) entry which is preliminary data.</text>
</comment>
<keyword evidence="1" id="KW-0732">Signal</keyword>
<proteinExistence type="predicted"/>
<sequence length="215" mass="23602">MNRRRLFSLGLGLIAAATLAACSGPYTVSSEVATYGSWAEARKPGSFAFDRLPSQQENGQVSALQARMEDSARAALQKAGFTEAPEPKSADYLVSLGARIQAQDRAPWDDPLWWRWHGSYSSWRFGYGPGAWPYRSGFGLGFAYPVDVMDRRFDRSVAVLIRDRQSAEPLFEARASNEGATQGDAGLLGAMFSAALSEFPKVDPKPRRVSVQAMR</sequence>
<dbReference type="InterPro" id="IPR025411">
    <property type="entry name" value="DUF4136"/>
</dbReference>
<protein>
    <recommendedName>
        <fullName evidence="2">DUF4136 domain-containing protein</fullName>
    </recommendedName>
</protein>
<dbReference type="AlphaFoldDB" id="A0A840LBI9"/>
<accession>A0A840LBI9</accession>
<dbReference type="Gene3D" id="3.30.160.670">
    <property type="match status" value="1"/>
</dbReference>
<organism evidence="3 4">
    <name type="scientific">Roseateles oligotrophus</name>
    <dbReference type="NCBI Taxonomy" id="1769250"/>
    <lineage>
        <taxon>Bacteria</taxon>
        <taxon>Pseudomonadati</taxon>
        <taxon>Pseudomonadota</taxon>
        <taxon>Betaproteobacteria</taxon>
        <taxon>Burkholderiales</taxon>
        <taxon>Sphaerotilaceae</taxon>
        <taxon>Roseateles</taxon>
    </lineage>
</organism>
<evidence type="ECO:0000313" key="4">
    <source>
        <dbReference type="Proteomes" id="UP000562027"/>
    </source>
</evidence>
<name>A0A840LBI9_9BURK</name>
<dbReference type="PROSITE" id="PS51257">
    <property type="entry name" value="PROKAR_LIPOPROTEIN"/>
    <property type="match status" value="1"/>
</dbReference>
<keyword evidence="4" id="KW-1185">Reference proteome</keyword>
<gene>
    <name evidence="3" type="ORF">HNP55_004518</name>
</gene>
<evidence type="ECO:0000256" key="1">
    <source>
        <dbReference type="SAM" id="SignalP"/>
    </source>
</evidence>
<reference evidence="3 4" key="1">
    <citation type="submission" date="2020-08" db="EMBL/GenBank/DDBJ databases">
        <title>Functional genomics of gut bacteria from endangered species of beetles.</title>
        <authorList>
            <person name="Carlos-Shanley C."/>
        </authorList>
    </citation>
    <scope>NUCLEOTIDE SEQUENCE [LARGE SCALE GENOMIC DNA]</scope>
    <source>
        <strain evidence="3 4">S00239</strain>
    </source>
</reference>
<feature type="chain" id="PRO_5032775207" description="DUF4136 domain-containing protein" evidence="1">
    <location>
        <begin position="21"/>
        <end position="215"/>
    </location>
</feature>
<dbReference type="RefSeq" id="WP_184304379.1">
    <property type="nucleotide sequence ID" value="NZ_JACHLP010000012.1"/>
</dbReference>
<feature type="domain" description="DUF4136" evidence="2">
    <location>
        <begin position="34"/>
        <end position="200"/>
    </location>
</feature>
<evidence type="ECO:0000259" key="2">
    <source>
        <dbReference type="Pfam" id="PF13590"/>
    </source>
</evidence>
<dbReference type="Proteomes" id="UP000562027">
    <property type="component" value="Unassembled WGS sequence"/>
</dbReference>
<dbReference type="Pfam" id="PF13590">
    <property type="entry name" value="DUF4136"/>
    <property type="match status" value="1"/>
</dbReference>